<gene>
    <name evidence="1" type="ORF">CBRE1094_LOCUS12604</name>
</gene>
<protein>
    <submittedName>
        <fullName evidence="1">Uncharacterized protein</fullName>
    </submittedName>
</protein>
<dbReference type="EMBL" id="HBGU01023059">
    <property type="protein sequence ID" value="CAD9439367.1"/>
    <property type="molecule type" value="Transcribed_RNA"/>
</dbReference>
<reference evidence="1" key="1">
    <citation type="submission" date="2021-01" db="EMBL/GenBank/DDBJ databases">
        <authorList>
            <person name="Corre E."/>
            <person name="Pelletier E."/>
            <person name="Niang G."/>
            <person name="Scheremetjew M."/>
            <person name="Finn R."/>
            <person name="Kale V."/>
            <person name="Holt S."/>
            <person name="Cochrane G."/>
            <person name="Meng A."/>
            <person name="Brown T."/>
            <person name="Cohen L."/>
        </authorList>
    </citation>
    <scope>NUCLEOTIDE SEQUENCE</scope>
    <source>
        <strain evidence="1">UTEX LB 985</strain>
    </source>
</reference>
<name>A0A7S2CZ62_9EUKA</name>
<accession>A0A7S2CZ62</accession>
<organism evidence="1">
    <name type="scientific">Haptolina brevifila</name>
    <dbReference type="NCBI Taxonomy" id="156173"/>
    <lineage>
        <taxon>Eukaryota</taxon>
        <taxon>Haptista</taxon>
        <taxon>Haptophyta</taxon>
        <taxon>Prymnesiophyceae</taxon>
        <taxon>Prymnesiales</taxon>
        <taxon>Prymnesiaceae</taxon>
        <taxon>Haptolina</taxon>
    </lineage>
</organism>
<dbReference type="AlphaFoldDB" id="A0A7S2CZ62"/>
<evidence type="ECO:0000313" key="1">
    <source>
        <dbReference type="EMBL" id="CAD9439367.1"/>
    </source>
</evidence>
<proteinExistence type="predicted"/>
<sequence>MYSAPSTSIFTMIVPALPAPSEGVPEEGAVKCWCMREVRVTDLTCTRLPSQLESCLAACMASVIACGLRRDATPAAYLARAAFDGALLPHRTASWFGARLEPQ</sequence>